<comment type="caution">
    <text evidence="1">The sequence shown here is derived from an EMBL/GenBank/DDBJ whole genome shotgun (WGS) entry which is preliminary data.</text>
</comment>
<organism evidence="1 2">
    <name type="scientific">Periplaneta americana</name>
    <name type="common">American cockroach</name>
    <name type="synonym">Blatta americana</name>
    <dbReference type="NCBI Taxonomy" id="6978"/>
    <lineage>
        <taxon>Eukaryota</taxon>
        <taxon>Metazoa</taxon>
        <taxon>Ecdysozoa</taxon>
        <taxon>Arthropoda</taxon>
        <taxon>Hexapoda</taxon>
        <taxon>Insecta</taxon>
        <taxon>Pterygota</taxon>
        <taxon>Neoptera</taxon>
        <taxon>Polyneoptera</taxon>
        <taxon>Dictyoptera</taxon>
        <taxon>Blattodea</taxon>
        <taxon>Blattoidea</taxon>
        <taxon>Blattidae</taxon>
        <taxon>Blattinae</taxon>
        <taxon>Periplaneta</taxon>
    </lineage>
</organism>
<name>A0ABQ8SH70_PERAM</name>
<protein>
    <submittedName>
        <fullName evidence="1">Uncharacterized protein</fullName>
    </submittedName>
</protein>
<evidence type="ECO:0000313" key="2">
    <source>
        <dbReference type="Proteomes" id="UP001148838"/>
    </source>
</evidence>
<accession>A0ABQ8SH70</accession>
<evidence type="ECO:0000313" key="1">
    <source>
        <dbReference type="EMBL" id="KAJ4433483.1"/>
    </source>
</evidence>
<dbReference type="Proteomes" id="UP001148838">
    <property type="component" value="Unassembled WGS sequence"/>
</dbReference>
<sequence length="77" mass="8366">MVGLCEGGNEPPGSLKAIKTVTLVIPQLGLQKQQQQQQQQQPPPQEPYLYSDLAHMGTESICAGVYCGQHQFEAAKV</sequence>
<keyword evidence="2" id="KW-1185">Reference proteome</keyword>
<proteinExistence type="predicted"/>
<gene>
    <name evidence="1" type="ORF">ANN_15786</name>
</gene>
<dbReference type="EMBL" id="JAJSOF020000027">
    <property type="protein sequence ID" value="KAJ4433483.1"/>
    <property type="molecule type" value="Genomic_DNA"/>
</dbReference>
<reference evidence="1 2" key="1">
    <citation type="journal article" date="2022" name="Allergy">
        <title>Genome assembly and annotation of Periplaneta americana reveal a comprehensive cockroach allergen profile.</title>
        <authorList>
            <person name="Wang L."/>
            <person name="Xiong Q."/>
            <person name="Saelim N."/>
            <person name="Wang L."/>
            <person name="Nong W."/>
            <person name="Wan A.T."/>
            <person name="Shi M."/>
            <person name="Liu X."/>
            <person name="Cao Q."/>
            <person name="Hui J.H.L."/>
            <person name="Sookrung N."/>
            <person name="Leung T.F."/>
            <person name="Tungtrongchitr A."/>
            <person name="Tsui S.K.W."/>
        </authorList>
    </citation>
    <scope>NUCLEOTIDE SEQUENCE [LARGE SCALE GENOMIC DNA]</scope>
    <source>
        <strain evidence="1">PWHHKU_190912</strain>
    </source>
</reference>